<dbReference type="AlphaFoldDB" id="A0A3P7QCB4"/>
<accession>A0A3P7QCB4</accession>
<gene>
    <name evidence="1" type="ORF">DILT_LOCUS15110</name>
</gene>
<evidence type="ECO:0000313" key="1">
    <source>
        <dbReference type="EMBL" id="VDN28009.1"/>
    </source>
</evidence>
<reference evidence="1 2" key="1">
    <citation type="submission" date="2018-11" db="EMBL/GenBank/DDBJ databases">
        <authorList>
            <consortium name="Pathogen Informatics"/>
        </authorList>
    </citation>
    <scope>NUCLEOTIDE SEQUENCE [LARGE SCALE GENOMIC DNA]</scope>
</reference>
<organism evidence="1 2">
    <name type="scientific">Dibothriocephalus latus</name>
    <name type="common">Fish tapeworm</name>
    <name type="synonym">Diphyllobothrium latum</name>
    <dbReference type="NCBI Taxonomy" id="60516"/>
    <lineage>
        <taxon>Eukaryota</taxon>
        <taxon>Metazoa</taxon>
        <taxon>Spiralia</taxon>
        <taxon>Lophotrochozoa</taxon>
        <taxon>Platyhelminthes</taxon>
        <taxon>Cestoda</taxon>
        <taxon>Eucestoda</taxon>
        <taxon>Diphyllobothriidea</taxon>
        <taxon>Diphyllobothriidae</taxon>
        <taxon>Dibothriocephalus</taxon>
    </lineage>
</organism>
<dbReference type="EMBL" id="UYRU01077343">
    <property type="protein sequence ID" value="VDN28009.1"/>
    <property type="molecule type" value="Genomic_DNA"/>
</dbReference>
<keyword evidence="2" id="KW-1185">Reference proteome</keyword>
<proteinExistence type="predicted"/>
<protein>
    <submittedName>
        <fullName evidence="1">Uncharacterized protein</fullName>
    </submittedName>
</protein>
<name>A0A3P7QCB4_DIBLA</name>
<dbReference type="Proteomes" id="UP000281553">
    <property type="component" value="Unassembled WGS sequence"/>
</dbReference>
<evidence type="ECO:0000313" key="2">
    <source>
        <dbReference type="Proteomes" id="UP000281553"/>
    </source>
</evidence>
<sequence>MDIENVGGTDGIECFRQTAELGVNFAHYLSALSTQLKCCNDGADGSAIFPEPTKLPWGNLMIQMPIERIEENAGEYLFQEPVQKEKM</sequence>